<accession>A0A0V0QPU9</accession>
<dbReference type="Pfam" id="PF13832">
    <property type="entry name" value="zf-HC5HC2H_2"/>
    <property type="match status" value="1"/>
</dbReference>
<evidence type="ECO:0000256" key="2">
    <source>
        <dbReference type="ARBA" id="ARBA00022771"/>
    </source>
</evidence>
<dbReference type="CDD" id="cd15492">
    <property type="entry name" value="PHD_BRPF_JADE_like"/>
    <property type="match status" value="1"/>
</dbReference>
<keyword evidence="2 4" id="KW-0863">Zinc-finger</keyword>
<keyword evidence="5" id="KW-0175">Coiled coil</keyword>
<dbReference type="CDD" id="cd15571">
    <property type="entry name" value="ePHD"/>
    <property type="match status" value="1"/>
</dbReference>
<evidence type="ECO:0000313" key="10">
    <source>
        <dbReference type="Proteomes" id="UP000054937"/>
    </source>
</evidence>
<keyword evidence="1" id="KW-0479">Metal-binding</keyword>
<dbReference type="InterPro" id="IPR034732">
    <property type="entry name" value="EPHD"/>
</dbReference>
<dbReference type="PANTHER" id="PTHR13793">
    <property type="entry name" value="PHD FINGER PROTEINS"/>
    <property type="match status" value="1"/>
</dbReference>
<protein>
    <submittedName>
        <fullName evidence="9">Zinc finger, FYVE/PHD-type</fullName>
    </submittedName>
</protein>
<keyword evidence="10" id="KW-1185">Reference proteome</keyword>
<evidence type="ECO:0000256" key="3">
    <source>
        <dbReference type="ARBA" id="ARBA00022833"/>
    </source>
</evidence>
<comment type="caution">
    <text evidence="9">The sequence shown here is derived from an EMBL/GenBank/DDBJ whole genome shotgun (WGS) entry which is preliminary data.</text>
</comment>
<feature type="domain" description="PHD-type" evidence="8">
    <location>
        <begin position="316"/>
        <end position="457"/>
    </location>
</feature>
<organism evidence="9 10">
    <name type="scientific">Pseudocohnilembus persalinus</name>
    <name type="common">Ciliate</name>
    <dbReference type="NCBI Taxonomy" id="266149"/>
    <lineage>
        <taxon>Eukaryota</taxon>
        <taxon>Sar</taxon>
        <taxon>Alveolata</taxon>
        <taxon>Ciliophora</taxon>
        <taxon>Intramacronucleata</taxon>
        <taxon>Oligohymenophorea</taxon>
        <taxon>Scuticociliatia</taxon>
        <taxon>Philasterida</taxon>
        <taxon>Pseudocohnilembidae</taxon>
        <taxon>Pseudocohnilembus</taxon>
    </lineage>
</organism>
<name>A0A0V0QPU9_PSEPJ</name>
<reference evidence="9 10" key="1">
    <citation type="journal article" date="2015" name="Sci. Rep.">
        <title>Genome of the facultative scuticociliatosis pathogen Pseudocohnilembus persalinus provides insight into its virulence through horizontal gene transfer.</title>
        <authorList>
            <person name="Xiong J."/>
            <person name="Wang G."/>
            <person name="Cheng J."/>
            <person name="Tian M."/>
            <person name="Pan X."/>
            <person name="Warren A."/>
            <person name="Jiang C."/>
            <person name="Yuan D."/>
            <person name="Miao W."/>
        </authorList>
    </citation>
    <scope>NUCLEOTIDE SEQUENCE [LARGE SCALE GENOMIC DNA]</scope>
    <source>
        <strain evidence="9">36N120E</strain>
    </source>
</reference>
<evidence type="ECO:0000256" key="4">
    <source>
        <dbReference type="PROSITE-ProRule" id="PRU00146"/>
    </source>
</evidence>
<feature type="region of interest" description="Disordered" evidence="6">
    <location>
        <begin position="747"/>
        <end position="824"/>
    </location>
</feature>
<keyword evidence="3" id="KW-0862">Zinc</keyword>
<feature type="compositionally biased region" description="Acidic residues" evidence="6">
    <location>
        <begin position="780"/>
        <end position="791"/>
    </location>
</feature>
<feature type="compositionally biased region" description="Low complexity" evidence="6">
    <location>
        <begin position="1021"/>
        <end position="1048"/>
    </location>
</feature>
<feature type="region of interest" description="Disordered" evidence="6">
    <location>
        <begin position="1021"/>
        <end position="1054"/>
    </location>
</feature>
<sequence>MFDYYNQNVQDIRTDKNIEKQEELLQELKDMSLDTLINIYSTDLKNIQEQNSEMLFQLSEKVQQETYYERQFPKIQDIDFTDPLVDLQILSTEEKEYLEILEIIQQSRDIDPQQLVKIGIIGKIGKISGRNESQLVDEFGLNQKFLNTAGKKNKGKKTSKKSISTVSKNKQNDQQQKDKNDDQEEEEFEEYDFKCQICNDGNSEDDNLIVFCSKCNISVHQRCYGISKIPEEDWICELCQAFGPQGKLLKCPLCTQRGGAMKPSKLNIDNQMFAETNPSYYNFENPQLLPKDFKNKKQKYLPRKASNGQFISKKQIQKNLLLQNKEKNSEENQEEGQLNLYYDFHKEKNKKVTIQDLQNEPRPFQIWCHITCVIWTPESYFEDRNSYNLIKGLNDIDKKRYQLECSVCHKRAGACVQCPRNKCIEAFHPECARREGKFLETKENEKHQFLIYCDIHVPLKLKRQLEQMERKYKEDLVKFAKSIEKYYEAYLNELRKEFKVQTKGLQKIKGKDSINDDKAFIKTICDYVTYTPNKNFTITLQKLPYHEKFKYDDMWYHIQFHDMKPEQLYKRYRKIFQNKRQELSKGFEEYFKHLKKEQQLQKKKKQEQKMLQKKIQMQKMKIQREQERELKKRKKEEQKQQKTQKKKQLKKAYQQQYLYYLSKGKKITKQEKKKQKKLEKQCARCQEWFHFQCIGFKGTQEQAETIDYICKECSKQDTEEDLMQRKIIYKQWFDERYFDLQVQQQNNYEDDSGSDIASYDSDDEIEGSQPHKKVKKNKEDDEEEENDDEGDHESQMNDIITEDKDNDDEEYEEENDNYEYGESEHDDLLNSELNEQISESSEDENESENHIKVYQIQNNNNNNFRNNQSKYNVDSNNHQINQYQSQNLQFVNNNQYNQSTKITLQQNPNIVLTNNNTNNLNNNNYTTLNEENSQGSCLPFLNQGRKKFSTDILSNKEESLDKNRSQNLMMQQQQSTLQTQNSHHFQNQQQNQLSQQIQKQSQFNINNNIKNQESDQINQYQSYSPQKSQMQMSQSGKRCQSDSQSRKNSNSKKQLKISDYFQTNQEQKDHIKVDNQKNQNQNKETQNIQNSHQLIPFLNQNNRFKNKSEVQLSSNNQQTSNNVININQPQMNQNSEQYDLQFKQLDDADTFQQQKLQENTQKINNEQLNQQNKNIEYNFQQQVENIIEQKNCQEKKMEEENEQKFTQKQKSYENIQNDFLEDKQQQSNDEQSKNFAYSCNIKQQKDNNEIGQSQNIQYEQSNQQSASKINQQEQKNLHNEFQEKPNALQIDESQITQQNDIQKHYQQEDSSNVQSSIQKQIENQQNIQMENKQDDIKNDQIQLQQKNQVDLDQHKYKLNNQQLESSQK</sequence>
<dbReference type="InterPro" id="IPR001965">
    <property type="entry name" value="Znf_PHD"/>
</dbReference>
<evidence type="ECO:0000313" key="9">
    <source>
        <dbReference type="EMBL" id="KRX04265.1"/>
    </source>
</evidence>
<evidence type="ECO:0000256" key="1">
    <source>
        <dbReference type="ARBA" id="ARBA00022723"/>
    </source>
</evidence>
<feature type="region of interest" description="Disordered" evidence="6">
    <location>
        <begin position="151"/>
        <end position="185"/>
    </location>
</feature>
<evidence type="ECO:0000259" key="8">
    <source>
        <dbReference type="PROSITE" id="PS51805"/>
    </source>
</evidence>
<dbReference type="InterPro" id="IPR050701">
    <property type="entry name" value="Histone_Mod_Regulator"/>
</dbReference>
<dbReference type="OMA" id="EAFHPEC"/>
<feature type="compositionally biased region" description="Low complexity" evidence="6">
    <location>
        <begin position="1314"/>
        <end position="1330"/>
    </location>
</feature>
<evidence type="ECO:0000256" key="5">
    <source>
        <dbReference type="SAM" id="Coils"/>
    </source>
</evidence>
<dbReference type="OrthoDB" id="313399at2759"/>
<feature type="compositionally biased region" description="Acidic residues" evidence="6">
    <location>
        <begin position="804"/>
        <end position="821"/>
    </location>
</feature>
<feature type="compositionally biased region" description="Basic and acidic residues" evidence="6">
    <location>
        <begin position="622"/>
        <end position="640"/>
    </location>
</feature>
<feature type="coiled-coil region" evidence="5">
    <location>
        <begin position="1165"/>
        <end position="1203"/>
    </location>
</feature>
<feature type="domain" description="PHD-type" evidence="7">
    <location>
        <begin position="192"/>
        <end position="242"/>
    </location>
</feature>
<dbReference type="InParanoid" id="A0A0V0QPU9"/>
<dbReference type="Proteomes" id="UP000054937">
    <property type="component" value="Unassembled WGS sequence"/>
</dbReference>
<dbReference type="PROSITE" id="PS51805">
    <property type="entry name" value="EPHD"/>
    <property type="match status" value="1"/>
</dbReference>
<feature type="compositionally biased region" description="Basic residues" evidence="6">
    <location>
        <begin position="151"/>
        <end position="160"/>
    </location>
</feature>
<feature type="region of interest" description="Disordered" evidence="6">
    <location>
        <begin position="602"/>
        <end position="649"/>
    </location>
</feature>
<dbReference type="Pfam" id="PF13831">
    <property type="entry name" value="PHD_2"/>
    <property type="match status" value="1"/>
</dbReference>
<feature type="region of interest" description="Disordered" evidence="6">
    <location>
        <begin position="1299"/>
        <end position="1337"/>
    </location>
</feature>
<dbReference type="InterPro" id="IPR019787">
    <property type="entry name" value="Znf_PHD-finger"/>
</dbReference>
<dbReference type="GO" id="GO:0006357">
    <property type="term" value="P:regulation of transcription by RNA polymerase II"/>
    <property type="evidence" value="ECO:0007669"/>
    <property type="project" value="TreeGrafter"/>
</dbReference>
<dbReference type="SUPFAM" id="SSF57903">
    <property type="entry name" value="FYVE/PHD zinc finger"/>
    <property type="match status" value="2"/>
</dbReference>
<dbReference type="PANTHER" id="PTHR13793:SF107">
    <property type="entry name" value="BROMODOMAIN-CONTAINING PROTEIN HOMOLOG"/>
    <property type="match status" value="1"/>
</dbReference>
<dbReference type="Gene3D" id="3.30.40.10">
    <property type="entry name" value="Zinc/RING finger domain, C3HC4 (zinc finger)"/>
    <property type="match status" value="3"/>
</dbReference>
<evidence type="ECO:0000259" key="7">
    <source>
        <dbReference type="PROSITE" id="PS50016"/>
    </source>
</evidence>
<dbReference type="SMART" id="SM00249">
    <property type="entry name" value="PHD"/>
    <property type="match status" value="3"/>
</dbReference>
<dbReference type="InterPro" id="IPR011011">
    <property type="entry name" value="Znf_FYVE_PHD"/>
</dbReference>
<feature type="compositionally biased region" description="Low complexity" evidence="6">
    <location>
        <begin position="161"/>
        <end position="174"/>
    </location>
</feature>
<dbReference type="PROSITE" id="PS50016">
    <property type="entry name" value="ZF_PHD_2"/>
    <property type="match status" value="1"/>
</dbReference>
<dbReference type="GO" id="GO:0008270">
    <property type="term" value="F:zinc ion binding"/>
    <property type="evidence" value="ECO:0007669"/>
    <property type="project" value="UniProtKB-KW"/>
</dbReference>
<dbReference type="InterPro" id="IPR013083">
    <property type="entry name" value="Znf_RING/FYVE/PHD"/>
</dbReference>
<feature type="region of interest" description="Disordered" evidence="6">
    <location>
        <begin position="968"/>
        <end position="999"/>
    </location>
</feature>
<gene>
    <name evidence="9" type="ORF">PPERSA_11389</name>
</gene>
<proteinExistence type="predicted"/>
<evidence type="ECO:0000256" key="6">
    <source>
        <dbReference type="SAM" id="MobiDB-lite"/>
    </source>
</evidence>
<dbReference type="EMBL" id="LDAU01000120">
    <property type="protein sequence ID" value="KRX04265.1"/>
    <property type="molecule type" value="Genomic_DNA"/>
</dbReference>